<protein>
    <submittedName>
        <fullName evidence="3">3-oxoacyl-[acyl-carrier-protein] reductase</fullName>
        <ecNumber evidence="3">1.1.1.100</ecNumber>
    </submittedName>
</protein>
<dbReference type="PANTHER" id="PTHR42760">
    <property type="entry name" value="SHORT-CHAIN DEHYDROGENASES/REDUCTASES FAMILY MEMBER"/>
    <property type="match status" value="1"/>
</dbReference>
<gene>
    <name evidence="3" type="primary">fabG4</name>
    <name evidence="3" type="ORF">HMPREF9372_0947</name>
</gene>
<dbReference type="SUPFAM" id="SSF51735">
    <property type="entry name" value="NAD(P)-binding Rossmann-fold domains"/>
    <property type="match status" value="1"/>
</dbReference>
<dbReference type="EC" id="1.1.1.100" evidence="3"/>
<dbReference type="CDD" id="cd05233">
    <property type="entry name" value="SDR_c"/>
    <property type="match status" value="1"/>
</dbReference>
<dbReference type="HOGENOM" id="CLU_010194_2_10_9"/>
<comment type="similarity">
    <text evidence="1 2">Belongs to the short-chain dehydrogenases/reductases (SDR) family.</text>
</comment>
<evidence type="ECO:0000256" key="2">
    <source>
        <dbReference type="RuleBase" id="RU000363"/>
    </source>
</evidence>
<evidence type="ECO:0000313" key="4">
    <source>
        <dbReference type="Proteomes" id="UP000005316"/>
    </source>
</evidence>
<organism evidence="3 4">
    <name type="scientific">Sporosarcina newyorkensis 2681</name>
    <dbReference type="NCBI Taxonomy" id="1027292"/>
    <lineage>
        <taxon>Bacteria</taxon>
        <taxon>Bacillati</taxon>
        <taxon>Bacillota</taxon>
        <taxon>Bacilli</taxon>
        <taxon>Bacillales</taxon>
        <taxon>Caryophanaceae</taxon>
        <taxon>Sporosarcina</taxon>
    </lineage>
</organism>
<dbReference type="EMBL" id="AFPZ01000022">
    <property type="protein sequence ID" value="EGQ27064.1"/>
    <property type="molecule type" value="Genomic_DNA"/>
</dbReference>
<reference evidence="3 4" key="1">
    <citation type="submission" date="2011-04" db="EMBL/GenBank/DDBJ databases">
        <authorList>
            <person name="Muzny D."/>
            <person name="Qin X."/>
            <person name="Deng J."/>
            <person name="Jiang H."/>
            <person name="Liu Y."/>
            <person name="Qu J."/>
            <person name="Song X.-Z."/>
            <person name="Zhang L."/>
            <person name="Thornton R."/>
            <person name="Coyle M."/>
            <person name="Francisco L."/>
            <person name="Jackson L."/>
            <person name="Javaid M."/>
            <person name="Korchina V."/>
            <person name="Kovar C."/>
            <person name="Mata R."/>
            <person name="Mathew T."/>
            <person name="Ngo R."/>
            <person name="Nguyen L."/>
            <person name="Nguyen N."/>
            <person name="Okwuonu G."/>
            <person name="Ongeri F."/>
            <person name="Pham C."/>
            <person name="Simmons D."/>
            <person name="Wilczek-Boney K."/>
            <person name="Hale W."/>
            <person name="Jakkamsetti A."/>
            <person name="Pham P."/>
            <person name="Ruth R."/>
            <person name="San Lucas F."/>
            <person name="Warren J."/>
            <person name="Zhang J."/>
            <person name="Zhao Z."/>
            <person name="Zhou C."/>
            <person name="Zhu D."/>
            <person name="Lee S."/>
            <person name="Bess C."/>
            <person name="Blankenburg K."/>
            <person name="Forbes L."/>
            <person name="Fu Q."/>
            <person name="Gubbala S."/>
            <person name="Hirani K."/>
            <person name="Jayaseelan J.C."/>
            <person name="Lara F."/>
            <person name="Munidasa M."/>
            <person name="Palculict T."/>
            <person name="Patil S."/>
            <person name="Pu L.-L."/>
            <person name="Saada N."/>
            <person name="Tang L."/>
            <person name="Weissenberger G."/>
            <person name="Zhu Y."/>
            <person name="Hemphill L."/>
            <person name="Shang Y."/>
            <person name="Youmans B."/>
            <person name="Ayvaz T."/>
            <person name="Ross M."/>
            <person name="Santibanez J."/>
            <person name="Aqrawi P."/>
            <person name="Gross S."/>
            <person name="Joshi V."/>
            <person name="Fowler G."/>
            <person name="Nazareth L."/>
            <person name="Reid J."/>
            <person name="Worley K."/>
            <person name="Petrosino J."/>
            <person name="Highlander S."/>
            <person name="Gibbs R."/>
        </authorList>
    </citation>
    <scope>NUCLEOTIDE SEQUENCE [LARGE SCALE GENOMIC DNA]</scope>
    <source>
        <strain evidence="3 4">2681</strain>
    </source>
</reference>
<dbReference type="GO" id="GO:0004316">
    <property type="term" value="F:3-oxoacyl-[acyl-carrier-protein] reductase (NADPH) activity"/>
    <property type="evidence" value="ECO:0007669"/>
    <property type="project" value="UniProtKB-EC"/>
</dbReference>
<sequence length="235" mass="26010">MTTAVITGASRGIGRATAINLSQNSEVTNIVLVASSYEGLFETKRMMDSKVNIDMIVFDLMRLDEIDTLMNNIYEKFGSIDWLLNIAGFTDPQTLLDTTIENIQRTYTINVFATMLLSKSAARYMKLNDESQIVNIASTAGFTSRPGWSAYASSKAAVINLSETLAEELAEFNIDVYCISPGRTATDLRKKLAPEEDPTTIMQPEDVAQVIYNLLTDKKSSLAGQNIVVRSKVRR</sequence>
<dbReference type="InterPro" id="IPR036291">
    <property type="entry name" value="NAD(P)-bd_dom_sf"/>
</dbReference>
<keyword evidence="3" id="KW-0560">Oxidoreductase</keyword>
<dbReference type="InterPro" id="IPR020904">
    <property type="entry name" value="Sc_DH/Rdtase_CS"/>
</dbReference>
<name>F9DQ67_9BACL</name>
<dbReference type="eggNOG" id="COG1028">
    <property type="taxonomic scope" value="Bacteria"/>
</dbReference>
<dbReference type="PRINTS" id="PR00080">
    <property type="entry name" value="SDRFAMILY"/>
</dbReference>
<evidence type="ECO:0000256" key="1">
    <source>
        <dbReference type="ARBA" id="ARBA00006484"/>
    </source>
</evidence>
<dbReference type="PROSITE" id="PS00061">
    <property type="entry name" value="ADH_SHORT"/>
    <property type="match status" value="1"/>
</dbReference>
<dbReference type="PRINTS" id="PR00081">
    <property type="entry name" value="GDHRDH"/>
</dbReference>
<dbReference type="OrthoDB" id="9775296at2"/>
<comment type="caution">
    <text evidence="3">The sequence shown here is derived from an EMBL/GenBank/DDBJ whole genome shotgun (WGS) entry which is preliminary data.</text>
</comment>
<dbReference type="RefSeq" id="WP_009765814.1">
    <property type="nucleotide sequence ID" value="NZ_GL982997.1"/>
</dbReference>
<dbReference type="Pfam" id="PF00106">
    <property type="entry name" value="adh_short"/>
    <property type="match status" value="1"/>
</dbReference>
<dbReference type="InterPro" id="IPR002347">
    <property type="entry name" value="SDR_fam"/>
</dbReference>
<proteinExistence type="inferred from homology"/>
<evidence type="ECO:0000313" key="3">
    <source>
        <dbReference type="EMBL" id="EGQ27064.1"/>
    </source>
</evidence>
<dbReference type="AlphaFoldDB" id="F9DQ67"/>
<dbReference type="Proteomes" id="UP000005316">
    <property type="component" value="Unassembled WGS sequence"/>
</dbReference>
<accession>F9DQ67</accession>
<dbReference type="Gene3D" id="3.40.50.720">
    <property type="entry name" value="NAD(P)-binding Rossmann-like Domain"/>
    <property type="match status" value="1"/>
</dbReference>